<keyword evidence="4" id="KW-1185">Reference proteome</keyword>
<dbReference type="InterPro" id="IPR003594">
    <property type="entry name" value="HATPase_dom"/>
</dbReference>
<dbReference type="Gene3D" id="3.30.565.10">
    <property type="entry name" value="Histidine kinase-like ATPase, C-terminal domain"/>
    <property type="match status" value="1"/>
</dbReference>
<dbReference type="AlphaFoldDB" id="A0A117MQU9"/>
<dbReference type="PANTHER" id="PTHR35526">
    <property type="entry name" value="ANTI-SIGMA-F FACTOR RSBW-RELATED"/>
    <property type="match status" value="1"/>
</dbReference>
<dbReference type="InterPro" id="IPR050267">
    <property type="entry name" value="Anti-sigma-factor_SerPK"/>
</dbReference>
<dbReference type="SUPFAM" id="SSF55874">
    <property type="entry name" value="ATPase domain of HSP90 chaperone/DNA topoisomerase II/histidine kinase"/>
    <property type="match status" value="1"/>
</dbReference>
<keyword evidence="1" id="KW-0418">Kinase</keyword>
<evidence type="ECO:0000256" key="1">
    <source>
        <dbReference type="ARBA" id="ARBA00022527"/>
    </source>
</evidence>
<dbReference type="InterPro" id="IPR036890">
    <property type="entry name" value="HATPase_C_sf"/>
</dbReference>
<dbReference type="CDD" id="cd16936">
    <property type="entry name" value="HATPase_RsbW-like"/>
    <property type="match status" value="1"/>
</dbReference>
<name>A0A117MQU9_9ACTN</name>
<dbReference type="Proteomes" id="UP000053244">
    <property type="component" value="Unassembled WGS sequence"/>
</dbReference>
<reference evidence="3 4" key="1">
    <citation type="submission" date="2015-10" db="EMBL/GenBank/DDBJ databases">
        <authorList>
            <person name="Gilbert D.G."/>
        </authorList>
    </citation>
    <scope>NUCLEOTIDE SEQUENCE [LARGE SCALE GENOMIC DNA]</scope>
    <source>
        <strain evidence="3 4">NRRL B-16712</strain>
    </source>
</reference>
<dbReference type="EMBL" id="LLZH01000235">
    <property type="protein sequence ID" value="KUL30759.1"/>
    <property type="molecule type" value="Genomic_DNA"/>
</dbReference>
<accession>A0A117MQU9</accession>
<dbReference type="GO" id="GO:0004674">
    <property type="term" value="F:protein serine/threonine kinase activity"/>
    <property type="evidence" value="ECO:0007669"/>
    <property type="project" value="UniProtKB-KW"/>
</dbReference>
<gene>
    <name evidence="3" type="ORF">ADL15_24240</name>
</gene>
<keyword evidence="1" id="KW-0808">Transferase</keyword>
<evidence type="ECO:0000313" key="3">
    <source>
        <dbReference type="EMBL" id="KUL30759.1"/>
    </source>
</evidence>
<keyword evidence="1" id="KW-0723">Serine/threonine-protein kinase</keyword>
<evidence type="ECO:0000259" key="2">
    <source>
        <dbReference type="Pfam" id="PF13581"/>
    </source>
</evidence>
<proteinExistence type="predicted"/>
<evidence type="ECO:0000313" key="4">
    <source>
        <dbReference type="Proteomes" id="UP000053244"/>
    </source>
</evidence>
<comment type="caution">
    <text evidence="3">The sequence shown here is derived from an EMBL/GenBank/DDBJ whole genome shotgun (WGS) entry which is preliminary data.</text>
</comment>
<feature type="domain" description="Histidine kinase/HSP90-like ATPase" evidence="2">
    <location>
        <begin position="30"/>
        <end position="117"/>
    </location>
</feature>
<dbReference type="PANTHER" id="PTHR35526:SF3">
    <property type="entry name" value="ANTI-SIGMA-F FACTOR RSBW"/>
    <property type="match status" value="1"/>
</dbReference>
<dbReference type="Pfam" id="PF13581">
    <property type="entry name" value="HATPase_c_2"/>
    <property type="match status" value="1"/>
</dbReference>
<protein>
    <recommendedName>
        <fullName evidence="2">Histidine kinase/HSP90-like ATPase domain-containing protein</fullName>
    </recommendedName>
</protein>
<organism evidence="3 4">
    <name type="scientific">Actinoplanes awajinensis subsp. mycoplanecinus</name>
    <dbReference type="NCBI Taxonomy" id="135947"/>
    <lineage>
        <taxon>Bacteria</taxon>
        <taxon>Bacillati</taxon>
        <taxon>Actinomycetota</taxon>
        <taxon>Actinomycetes</taxon>
        <taxon>Micromonosporales</taxon>
        <taxon>Micromonosporaceae</taxon>
        <taxon>Actinoplanes</taxon>
    </lineage>
</organism>
<sequence>MQLLSWNLTGGDDLGEIRAGIHRHFEDGLTELAGRMALVVTELAGNALRHGRPPIVVRVLQDADCYLLDVADHAPEHIPRFVAATGSVLPGGRGLLIASTLAQQVCWYPGDRTKHIWASFPFPAEPTG</sequence>